<evidence type="ECO:0000313" key="3">
    <source>
        <dbReference type="Proteomes" id="UP001177744"/>
    </source>
</evidence>
<name>A0AA40LUB6_CNENI</name>
<comment type="caution">
    <text evidence="2">The sequence shown here is derived from an EMBL/GenBank/DDBJ whole genome shotgun (WGS) entry which is preliminary data.</text>
</comment>
<dbReference type="EMBL" id="JAULJE010000004">
    <property type="protein sequence ID" value="KAK1343919.1"/>
    <property type="molecule type" value="Genomic_DNA"/>
</dbReference>
<dbReference type="AlphaFoldDB" id="A0AA40LUB6"/>
<dbReference type="Proteomes" id="UP001177744">
    <property type="component" value="Unassembled WGS sequence"/>
</dbReference>
<evidence type="ECO:0000313" key="2">
    <source>
        <dbReference type="EMBL" id="KAK1343919.1"/>
    </source>
</evidence>
<gene>
    <name evidence="2" type="ORF">QTO34_014475</name>
</gene>
<proteinExistence type="predicted"/>
<organism evidence="2 3">
    <name type="scientific">Cnephaeus nilssonii</name>
    <name type="common">Northern bat</name>
    <name type="synonym">Eptesicus nilssonii</name>
    <dbReference type="NCBI Taxonomy" id="3371016"/>
    <lineage>
        <taxon>Eukaryota</taxon>
        <taxon>Metazoa</taxon>
        <taxon>Chordata</taxon>
        <taxon>Craniata</taxon>
        <taxon>Vertebrata</taxon>
        <taxon>Euteleostomi</taxon>
        <taxon>Mammalia</taxon>
        <taxon>Eutheria</taxon>
        <taxon>Laurasiatheria</taxon>
        <taxon>Chiroptera</taxon>
        <taxon>Yangochiroptera</taxon>
        <taxon>Vespertilionidae</taxon>
        <taxon>Cnephaeus</taxon>
    </lineage>
</organism>
<protein>
    <submittedName>
        <fullName evidence="2">Uncharacterized protein</fullName>
    </submittedName>
</protein>
<keyword evidence="3" id="KW-1185">Reference proteome</keyword>
<feature type="region of interest" description="Disordered" evidence="1">
    <location>
        <begin position="112"/>
        <end position="142"/>
    </location>
</feature>
<evidence type="ECO:0000256" key="1">
    <source>
        <dbReference type="SAM" id="MobiDB-lite"/>
    </source>
</evidence>
<accession>A0AA40LUB6</accession>
<reference evidence="2" key="1">
    <citation type="submission" date="2023-06" db="EMBL/GenBank/DDBJ databases">
        <title>Reference genome for the Northern bat (Eptesicus nilssonii), a most northern bat species.</title>
        <authorList>
            <person name="Laine V.N."/>
            <person name="Pulliainen A.T."/>
            <person name="Lilley T.M."/>
        </authorList>
    </citation>
    <scope>NUCLEOTIDE SEQUENCE</scope>
    <source>
        <strain evidence="2">BLF_Eptnil</strain>
        <tissue evidence="2">Kidney</tissue>
    </source>
</reference>
<sequence length="187" mass="20215">MEKLKPGACKLLLTLEPQQAHCVCTHRVARCLRQLPSAAVERRPPAPLNSRVAPLSGHGPSKAWQLGACLLWHQAFQKGLVHQQTGTQLPAIKSKSVAAGCLSAQTPGLSEASAALEASERPGALADRHPAPRDQKQKRDVNGPACMLEPIYQVRLVQRPILSEGYAYMVQRLKLMNPNPVIPGATC</sequence>
<feature type="compositionally biased region" description="Basic and acidic residues" evidence="1">
    <location>
        <begin position="126"/>
        <end position="141"/>
    </location>
</feature>